<feature type="compositionally biased region" description="Polar residues" evidence="1">
    <location>
        <begin position="43"/>
        <end position="52"/>
    </location>
</feature>
<sequence>MADDGMRESSGGVRRGDLLSDLGAREGEFCEGKTEEEEVAAAHTQNIRASIL</sequence>
<dbReference type="Proteomes" id="UP000447434">
    <property type="component" value="Chromosome 2"/>
</dbReference>
<dbReference type="EMBL" id="WOCE01000002">
    <property type="protein sequence ID" value="KAE9618245.1"/>
    <property type="molecule type" value="Genomic_DNA"/>
</dbReference>
<evidence type="ECO:0000313" key="2">
    <source>
        <dbReference type="EMBL" id="KAE9618245.1"/>
    </source>
</evidence>
<name>A0A6A4QTU0_LUPAL</name>
<gene>
    <name evidence="2" type="ORF">Lalb_Chr02g0140681</name>
</gene>
<reference evidence="3" key="1">
    <citation type="journal article" date="2020" name="Nat. Commun.">
        <title>Genome sequence of the cluster root forming white lupin.</title>
        <authorList>
            <person name="Hufnagel B."/>
            <person name="Marques A."/>
            <person name="Soriano A."/>
            <person name="Marques L."/>
            <person name="Divol F."/>
            <person name="Doumas P."/>
            <person name="Sallet E."/>
            <person name="Mancinotti D."/>
            <person name="Carrere S."/>
            <person name="Marande W."/>
            <person name="Arribat S."/>
            <person name="Keller J."/>
            <person name="Huneau C."/>
            <person name="Blein T."/>
            <person name="Aime D."/>
            <person name="Laguerre M."/>
            <person name="Taylor J."/>
            <person name="Schubert V."/>
            <person name="Nelson M."/>
            <person name="Geu-Flores F."/>
            <person name="Crespi M."/>
            <person name="Gallardo-Guerrero K."/>
            <person name="Delaux P.-M."/>
            <person name="Salse J."/>
            <person name="Berges H."/>
            <person name="Guyot R."/>
            <person name="Gouzy J."/>
            <person name="Peret B."/>
        </authorList>
    </citation>
    <scope>NUCLEOTIDE SEQUENCE [LARGE SCALE GENOMIC DNA]</scope>
    <source>
        <strain evidence="3">cv. Amiga</strain>
    </source>
</reference>
<proteinExistence type="predicted"/>
<organism evidence="2 3">
    <name type="scientific">Lupinus albus</name>
    <name type="common">White lupine</name>
    <name type="synonym">Lupinus termis</name>
    <dbReference type="NCBI Taxonomy" id="3870"/>
    <lineage>
        <taxon>Eukaryota</taxon>
        <taxon>Viridiplantae</taxon>
        <taxon>Streptophyta</taxon>
        <taxon>Embryophyta</taxon>
        <taxon>Tracheophyta</taxon>
        <taxon>Spermatophyta</taxon>
        <taxon>Magnoliopsida</taxon>
        <taxon>eudicotyledons</taxon>
        <taxon>Gunneridae</taxon>
        <taxon>Pentapetalae</taxon>
        <taxon>rosids</taxon>
        <taxon>fabids</taxon>
        <taxon>Fabales</taxon>
        <taxon>Fabaceae</taxon>
        <taxon>Papilionoideae</taxon>
        <taxon>50 kb inversion clade</taxon>
        <taxon>genistoids sensu lato</taxon>
        <taxon>core genistoids</taxon>
        <taxon>Genisteae</taxon>
        <taxon>Lupinus</taxon>
    </lineage>
</organism>
<evidence type="ECO:0000256" key="1">
    <source>
        <dbReference type="SAM" id="MobiDB-lite"/>
    </source>
</evidence>
<comment type="caution">
    <text evidence="2">The sequence shown here is derived from an EMBL/GenBank/DDBJ whole genome shotgun (WGS) entry which is preliminary data.</text>
</comment>
<feature type="region of interest" description="Disordered" evidence="1">
    <location>
        <begin position="26"/>
        <end position="52"/>
    </location>
</feature>
<dbReference type="AlphaFoldDB" id="A0A6A4QTU0"/>
<evidence type="ECO:0000313" key="3">
    <source>
        <dbReference type="Proteomes" id="UP000447434"/>
    </source>
</evidence>
<accession>A0A6A4QTU0</accession>
<keyword evidence="3" id="KW-1185">Reference proteome</keyword>
<protein>
    <submittedName>
        <fullName evidence="2">Uncharacterized protein</fullName>
    </submittedName>
</protein>